<feature type="domain" description="Aromatic amino acid beta-eliminating lyase/threonine aldolase" evidence="7">
    <location>
        <begin position="32"/>
        <end position="322"/>
    </location>
</feature>
<dbReference type="GO" id="GO:0008732">
    <property type="term" value="F:L-allo-threonine aldolase activity"/>
    <property type="evidence" value="ECO:0007669"/>
    <property type="project" value="TreeGrafter"/>
</dbReference>
<evidence type="ECO:0000256" key="2">
    <source>
        <dbReference type="ARBA" id="ARBA00006966"/>
    </source>
</evidence>
<proteinExistence type="inferred from homology"/>
<accession>A0A1I4Z1F1</accession>
<dbReference type="InterPro" id="IPR001597">
    <property type="entry name" value="ArAA_b-elim_lyase/Thr_aldolase"/>
</dbReference>
<dbReference type="PANTHER" id="PTHR48097:SF9">
    <property type="entry name" value="L-THREONINE ALDOLASE"/>
    <property type="match status" value="1"/>
</dbReference>
<keyword evidence="4" id="KW-0456">Lyase</keyword>
<dbReference type="AlphaFoldDB" id="A0A1I4Z1F1"/>
<reference evidence="8 9" key="1">
    <citation type="submission" date="2016-10" db="EMBL/GenBank/DDBJ databases">
        <authorList>
            <person name="de Groot N.N."/>
        </authorList>
    </citation>
    <scope>NUCLEOTIDE SEQUENCE [LARGE SCALE GENOMIC DNA]</scope>
    <source>
        <strain evidence="8 9">CGMCC 4.1877</strain>
    </source>
</reference>
<evidence type="ECO:0000256" key="1">
    <source>
        <dbReference type="ARBA" id="ARBA00001933"/>
    </source>
</evidence>
<comment type="cofactor">
    <cofactor evidence="1">
        <name>pyridoxal 5'-phosphate</name>
        <dbReference type="ChEBI" id="CHEBI:597326"/>
    </cofactor>
</comment>
<sequence length="397" mass="41064">MDDTEGVRPSPRSRRAPRNPLRAAVPDDEPIDLRSDTVTAPSAAMRKAMADAEVADDVLDRDPTMRELEERVAGLLGAADALWTPTGSMANLIALMSRLGRGESFLAPQGAHVLDFELGTAAWLAGGMPRPLPHDGGPGKVTPHAVRRAAGLDPDQGYGSYTALHCALLCLENTHNAAGGTVTAPEEHAAVAAAARAARLAVHLDGARLWNAAVALGVPPGALTVGADTVSVCLSKGLGAPVGSVVAGSSEFVEHARRLRKMLGGGVRQGGIMAAAGLVALENTERLAEDHALATRLAAGLRERGWRVREPQTNIVLVDVADLRGTIAAFGEAGVMAGAIGGKLRLMTHRDVTEKHLTAALDRIGEVGPASTGSPGGPPAQFSRPDEPERPARTALG</sequence>
<evidence type="ECO:0000313" key="8">
    <source>
        <dbReference type="EMBL" id="SFN44094.1"/>
    </source>
</evidence>
<dbReference type="STRING" id="260086.SAMN05216207_101467"/>
<dbReference type="Gene3D" id="3.90.1150.10">
    <property type="entry name" value="Aspartate Aminotransferase, domain 1"/>
    <property type="match status" value="1"/>
</dbReference>
<name>A0A1I4Z1F1_PSUAM</name>
<dbReference type="GO" id="GO:0006545">
    <property type="term" value="P:glycine biosynthetic process"/>
    <property type="evidence" value="ECO:0007669"/>
    <property type="project" value="TreeGrafter"/>
</dbReference>
<dbReference type="PIRSF" id="PIRSF017617">
    <property type="entry name" value="Thr_aldolase"/>
    <property type="match status" value="1"/>
</dbReference>
<protein>
    <submittedName>
        <fullName evidence="8">L-threonine aldolase</fullName>
    </submittedName>
</protein>
<dbReference type="EMBL" id="FOUY01000014">
    <property type="protein sequence ID" value="SFN44094.1"/>
    <property type="molecule type" value="Genomic_DNA"/>
</dbReference>
<dbReference type="GO" id="GO:0005829">
    <property type="term" value="C:cytosol"/>
    <property type="evidence" value="ECO:0007669"/>
    <property type="project" value="TreeGrafter"/>
</dbReference>
<evidence type="ECO:0000313" key="9">
    <source>
        <dbReference type="Proteomes" id="UP000199614"/>
    </source>
</evidence>
<dbReference type="InterPro" id="IPR015424">
    <property type="entry name" value="PyrdxlP-dep_Trfase"/>
</dbReference>
<evidence type="ECO:0000259" key="7">
    <source>
        <dbReference type="Pfam" id="PF01212"/>
    </source>
</evidence>
<dbReference type="FunFam" id="3.40.640.10:FF:000030">
    <property type="entry name" value="Low-specificity L-threonine aldolase"/>
    <property type="match status" value="1"/>
</dbReference>
<dbReference type="Proteomes" id="UP000199614">
    <property type="component" value="Unassembled WGS sequence"/>
</dbReference>
<dbReference type="SUPFAM" id="SSF53383">
    <property type="entry name" value="PLP-dependent transferases"/>
    <property type="match status" value="1"/>
</dbReference>
<dbReference type="PANTHER" id="PTHR48097">
    <property type="entry name" value="L-THREONINE ALDOLASE-RELATED"/>
    <property type="match status" value="1"/>
</dbReference>
<dbReference type="InterPro" id="IPR023603">
    <property type="entry name" value="Low_specificity_L-TA-like"/>
</dbReference>
<dbReference type="NCBIfam" id="NF041359">
    <property type="entry name" value="GntG_guanitoxin"/>
    <property type="match status" value="1"/>
</dbReference>
<feature type="region of interest" description="Disordered" evidence="6">
    <location>
        <begin position="1"/>
        <end position="34"/>
    </location>
</feature>
<keyword evidence="9" id="KW-1185">Reference proteome</keyword>
<feature type="compositionally biased region" description="Basic and acidic residues" evidence="6">
    <location>
        <begin position="384"/>
        <end position="397"/>
    </location>
</feature>
<dbReference type="GO" id="GO:0006567">
    <property type="term" value="P:L-threonine catabolic process"/>
    <property type="evidence" value="ECO:0007669"/>
    <property type="project" value="TreeGrafter"/>
</dbReference>
<comment type="similarity">
    <text evidence="2">Belongs to the threonine aldolase family.</text>
</comment>
<dbReference type="InterPro" id="IPR015421">
    <property type="entry name" value="PyrdxlP-dep_Trfase_major"/>
</dbReference>
<evidence type="ECO:0000256" key="5">
    <source>
        <dbReference type="PIRSR" id="PIRSR017617-1"/>
    </source>
</evidence>
<evidence type="ECO:0000256" key="6">
    <source>
        <dbReference type="SAM" id="MobiDB-lite"/>
    </source>
</evidence>
<gene>
    <name evidence="8" type="ORF">SAMN05216207_101467</name>
</gene>
<feature type="region of interest" description="Disordered" evidence="6">
    <location>
        <begin position="366"/>
        <end position="397"/>
    </location>
</feature>
<evidence type="ECO:0000256" key="3">
    <source>
        <dbReference type="ARBA" id="ARBA00022898"/>
    </source>
</evidence>
<evidence type="ECO:0000256" key="4">
    <source>
        <dbReference type="ARBA" id="ARBA00023239"/>
    </source>
</evidence>
<keyword evidence="3" id="KW-0663">Pyridoxal phosphate</keyword>
<dbReference type="OrthoDB" id="9774495at2"/>
<dbReference type="Pfam" id="PF01212">
    <property type="entry name" value="Beta_elim_lyase"/>
    <property type="match status" value="1"/>
</dbReference>
<feature type="modified residue" description="N6-(pyridoxal phosphate)lysine" evidence="5">
    <location>
        <position position="236"/>
    </location>
</feature>
<organism evidence="8 9">
    <name type="scientific">Pseudonocardia ammonioxydans</name>
    <dbReference type="NCBI Taxonomy" id="260086"/>
    <lineage>
        <taxon>Bacteria</taxon>
        <taxon>Bacillati</taxon>
        <taxon>Actinomycetota</taxon>
        <taxon>Actinomycetes</taxon>
        <taxon>Pseudonocardiales</taxon>
        <taxon>Pseudonocardiaceae</taxon>
        <taxon>Pseudonocardia</taxon>
    </lineage>
</organism>
<dbReference type="Gene3D" id="3.40.640.10">
    <property type="entry name" value="Type I PLP-dependent aspartate aminotransferase-like (Major domain)"/>
    <property type="match status" value="1"/>
</dbReference>
<dbReference type="InterPro" id="IPR015422">
    <property type="entry name" value="PyrdxlP-dep_Trfase_small"/>
</dbReference>